<reference evidence="1" key="1">
    <citation type="journal article" date="2010" name="Science">
        <title>Evolution of an expanded sex-determining locus in Volvox.</title>
        <authorList>
            <person name="Ferris P."/>
            <person name="Olson B.J."/>
            <person name="De Hoff P.L."/>
            <person name="Douglass S."/>
            <person name="Casero D."/>
            <person name="Prochnik S."/>
            <person name="Geng S."/>
            <person name="Rai R."/>
            <person name="Grimwood J."/>
            <person name="Schmutz J."/>
            <person name="Nishii I."/>
            <person name="Hamaji T."/>
            <person name="Nozaki H."/>
            <person name="Pellegrini M."/>
            <person name="Umen J.G."/>
        </authorList>
    </citation>
    <scope>NUCLEOTIDE SEQUENCE</scope>
    <source>
        <strain evidence="1">Eve</strain>
    </source>
</reference>
<organism evidence="1">
    <name type="scientific">Volvox carteri f. nagariensis</name>
    <dbReference type="NCBI Taxonomy" id="3068"/>
    <lineage>
        <taxon>Eukaryota</taxon>
        <taxon>Viridiplantae</taxon>
        <taxon>Chlorophyta</taxon>
        <taxon>core chlorophytes</taxon>
        <taxon>Chlorophyceae</taxon>
        <taxon>CS clade</taxon>
        <taxon>Chlamydomonadales</taxon>
        <taxon>Volvocaceae</taxon>
        <taxon>Volvox</taxon>
    </lineage>
</organism>
<dbReference type="InterPro" id="IPR019341">
    <property type="entry name" value="Alpha/Gamma-adaptin-bd_p34"/>
</dbReference>
<dbReference type="PANTHER" id="PTHR14659">
    <property type="entry name" value="ALPHA- AND GAMMA-ADAPTIN-BINDING PROTEIN P34"/>
    <property type="match status" value="1"/>
</dbReference>
<evidence type="ECO:0000313" key="1">
    <source>
        <dbReference type="EMBL" id="ADI46842.1"/>
    </source>
</evidence>
<dbReference type="EMBL" id="GU784915">
    <property type="protein sequence ID" value="ADI46842.1"/>
    <property type="molecule type" value="Genomic_DNA"/>
</dbReference>
<sequence length="296" mass="32726">MSGIILGGPTVSRAPRVLVAGAPHVGKSKLCQVLTGTEDSPHGKCVPWTIQTKYYTSNVEVCEVEVCEAQITTLPEALLLVFNLSAPNTFESLQSFVKNIDLNVVEFKLLCGTYADALIKPGCTADSLDTAFQPDWFHMAMRWSFDNGFEFVICCPSMPELDATLILDGDRHGVLRVMEALRTHPWSFNGPVPKGLFEPIQEEAPKRQDLRRGGVFADMGYKEAVKPIEDNAGHVEPVYDERIMDGFELLMADIVGHKANLASLPNEERREQASLLALRMLEVLGFDDEQNEGDDA</sequence>
<dbReference type="AlphaFoldDB" id="D9CIY3"/>
<gene>
    <name evidence="1" type="primary">AIP1f</name>
</gene>
<dbReference type="Gene3D" id="3.40.50.11960">
    <property type="match status" value="1"/>
</dbReference>
<accession>D9CIY3</accession>
<dbReference type="SUPFAM" id="SSF52540">
    <property type="entry name" value="P-loop containing nucleoside triphosphate hydrolases"/>
    <property type="match status" value="1"/>
</dbReference>
<protein>
    <submittedName>
        <fullName evidence="1">AIP1f</fullName>
    </submittedName>
</protein>
<proteinExistence type="predicted"/>
<dbReference type="PANTHER" id="PTHR14659:SF1">
    <property type="entry name" value="ALPHA- AND GAMMA-ADAPTIN-BINDING PROTEIN P34"/>
    <property type="match status" value="1"/>
</dbReference>
<name>D9CIY3_VOLCA</name>
<dbReference type="InterPro" id="IPR027417">
    <property type="entry name" value="P-loop_NTPase"/>
</dbReference>